<gene>
    <name evidence="3" type="ORF">ACFFVF_05825</name>
</gene>
<organism evidence="3 4">
    <name type="scientific">Flavobacterium jumunjinense</name>
    <dbReference type="NCBI Taxonomy" id="998845"/>
    <lineage>
        <taxon>Bacteria</taxon>
        <taxon>Pseudomonadati</taxon>
        <taxon>Bacteroidota</taxon>
        <taxon>Flavobacteriia</taxon>
        <taxon>Flavobacteriales</taxon>
        <taxon>Flavobacteriaceae</taxon>
        <taxon>Flavobacterium</taxon>
    </lineage>
</organism>
<dbReference type="RefSeq" id="WP_236457357.1">
    <property type="nucleotide sequence ID" value="NZ_CBCSGE010000006.1"/>
</dbReference>
<dbReference type="InterPro" id="IPR035986">
    <property type="entry name" value="PKD_dom_sf"/>
</dbReference>
<keyword evidence="4" id="KW-1185">Reference proteome</keyword>
<feature type="domain" description="PKD" evidence="2">
    <location>
        <begin position="61"/>
        <end position="105"/>
    </location>
</feature>
<name>A0ABV5GKX4_9FLAO</name>
<dbReference type="InterPro" id="IPR000601">
    <property type="entry name" value="PKD_dom"/>
</dbReference>
<keyword evidence="1" id="KW-0472">Membrane</keyword>
<dbReference type="CDD" id="cd00146">
    <property type="entry name" value="PKD"/>
    <property type="match status" value="2"/>
</dbReference>
<dbReference type="PROSITE" id="PS50093">
    <property type="entry name" value="PKD"/>
    <property type="match status" value="2"/>
</dbReference>
<keyword evidence="1" id="KW-0812">Transmembrane</keyword>
<dbReference type="EMBL" id="JBHMEY010000012">
    <property type="protein sequence ID" value="MFB9096026.1"/>
    <property type="molecule type" value="Genomic_DNA"/>
</dbReference>
<dbReference type="InterPro" id="IPR022409">
    <property type="entry name" value="PKD/Chitinase_dom"/>
</dbReference>
<feature type="domain" description="PKD" evidence="2">
    <location>
        <begin position="152"/>
        <end position="187"/>
    </location>
</feature>
<dbReference type="PROSITE" id="PS51257">
    <property type="entry name" value="PROKAR_LIPOPROTEIN"/>
    <property type="match status" value="1"/>
</dbReference>
<sequence>MNTKSQIKTHFDFKIIIFFISIFVFSCLLLAFQKANEVTCEVTDFKVEAAEFTVGELVTFSENSSSSFSWRWYFGDGTDISYKSKIGHVFTKPGKYKVKLLINETCEIEKTVQVFPKVVIIKEKLEVDFDSPTRVTQGELVQFQDKTNNGETWEWRFGESGKVDSKSKNPKYTFRTIGVKTVSLVVNGDKKNIKFSDIVVVSKTPTKVEKKRKKTVEVRPDTLVRALPEAETIKLVPSVIKTVSESEFTELMYSISEDKITLSNFKNHFCYDFPPLIKVNSDKRFMTLDQLYKSIRNKGIKIRKVTINKEKDKCIESIHISFKFKTFF</sequence>
<comment type="caution">
    <text evidence="3">The sequence shown here is derived from an EMBL/GenBank/DDBJ whole genome shotgun (WGS) entry which is preliminary data.</text>
</comment>
<dbReference type="Gene3D" id="2.60.40.10">
    <property type="entry name" value="Immunoglobulins"/>
    <property type="match status" value="2"/>
</dbReference>
<accession>A0ABV5GKX4</accession>
<reference evidence="3 4" key="1">
    <citation type="submission" date="2024-09" db="EMBL/GenBank/DDBJ databases">
        <authorList>
            <person name="Sun Q."/>
            <person name="Mori K."/>
        </authorList>
    </citation>
    <scope>NUCLEOTIDE SEQUENCE [LARGE SCALE GENOMIC DNA]</scope>
    <source>
        <strain evidence="3 4">CECT 7955</strain>
    </source>
</reference>
<evidence type="ECO:0000313" key="3">
    <source>
        <dbReference type="EMBL" id="MFB9096026.1"/>
    </source>
</evidence>
<dbReference type="Pfam" id="PF18911">
    <property type="entry name" value="PKD_4"/>
    <property type="match status" value="1"/>
</dbReference>
<feature type="transmembrane region" description="Helical" evidence="1">
    <location>
        <begin position="12"/>
        <end position="32"/>
    </location>
</feature>
<dbReference type="Proteomes" id="UP001589607">
    <property type="component" value="Unassembled WGS sequence"/>
</dbReference>
<evidence type="ECO:0000256" key="1">
    <source>
        <dbReference type="SAM" id="Phobius"/>
    </source>
</evidence>
<dbReference type="SMART" id="SM00089">
    <property type="entry name" value="PKD"/>
    <property type="match status" value="2"/>
</dbReference>
<dbReference type="SUPFAM" id="SSF49299">
    <property type="entry name" value="PKD domain"/>
    <property type="match status" value="2"/>
</dbReference>
<dbReference type="InterPro" id="IPR013783">
    <property type="entry name" value="Ig-like_fold"/>
</dbReference>
<keyword evidence="1" id="KW-1133">Transmembrane helix</keyword>
<proteinExistence type="predicted"/>
<protein>
    <submittedName>
        <fullName evidence="3">PKD domain-containing protein</fullName>
    </submittedName>
</protein>
<evidence type="ECO:0000259" key="2">
    <source>
        <dbReference type="PROSITE" id="PS50093"/>
    </source>
</evidence>
<evidence type="ECO:0000313" key="4">
    <source>
        <dbReference type="Proteomes" id="UP001589607"/>
    </source>
</evidence>